<keyword evidence="1" id="KW-0723">Serine/threonine-protein kinase</keyword>
<organism evidence="7 8">
    <name type="scientific">Sphaeroforma arctica JP610</name>
    <dbReference type="NCBI Taxonomy" id="667725"/>
    <lineage>
        <taxon>Eukaryota</taxon>
        <taxon>Ichthyosporea</taxon>
        <taxon>Ichthyophonida</taxon>
        <taxon>Sphaeroforma</taxon>
    </lineage>
</organism>
<dbReference type="GO" id="GO:0035556">
    <property type="term" value="P:intracellular signal transduction"/>
    <property type="evidence" value="ECO:0007669"/>
    <property type="project" value="TreeGrafter"/>
</dbReference>
<evidence type="ECO:0000259" key="6">
    <source>
        <dbReference type="PROSITE" id="PS50011"/>
    </source>
</evidence>
<evidence type="ECO:0000256" key="2">
    <source>
        <dbReference type="ARBA" id="ARBA00022679"/>
    </source>
</evidence>
<evidence type="ECO:0000256" key="1">
    <source>
        <dbReference type="ARBA" id="ARBA00022527"/>
    </source>
</evidence>
<proteinExistence type="predicted"/>
<dbReference type="EMBL" id="KQ242246">
    <property type="protein sequence ID" value="KNC79776.1"/>
    <property type="molecule type" value="Genomic_DNA"/>
</dbReference>
<dbReference type="PANTHER" id="PTHR24346:SF82">
    <property type="entry name" value="KP78A-RELATED"/>
    <property type="match status" value="1"/>
</dbReference>
<dbReference type="Proteomes" id="UP000054560">
    <property type="component" value="Unassembled WGS sequence"/>
</dbReference>
<dbReference type="InterPro" id="IPR008271">
    <property type="entry name" value="Ser/Thr_kinase_AS"/>
</dbReference>
<keyword evidence="2" id="KW-0808">Transferase</keyword>
<reference evidence="7 8" key="1">
    <citation type="submission" date="2011-02" db="EMBL/GenBank/DDBJ databases">
        <title>The Genome Sequence of Sphaeroforma arctica JP610.</title>
        <authorList>
            <consortium name="The Broad Institute Genome Sequencing Platform"/>
            <person name="Russ C."/>
            <person name="Cuomo C."/>
            <person name="Young S.K."/>
            <person name="Zeng Q."/>
            <person name="Gargeya S."/>
            <person name="Alvarado L."/>
            <person name="Berlin A."/>
            <person name="Chapman S.B."/>
            <person name="Chen Z."/>
            <person name="Freedman E."/>
            <person name="Gellesch M."/>
            <person name="Goldberg J."/>
            <person name="Griggs A."/>
            <person name="Gujja S."/>
            <person name="Heilman E."/>
            <person name="Heiman D."/>
            <person name="Howarth C."/>
            <person name="Mehta T."/>
            <person name="Neiman D."/>
            <person name="Pearson M."/>
            <person name="Roberts A."/>
            <person name="Saif S."/>
            <person name="Shea T."/>
            <person name="Shenoy N."/>
            <person name="Sisk P."/>
            <person name="Stolte C."/>
            <person name="Sykes S."/>
            <person name="White J."/>
            <person name="Yandava C."/>
            <person name="Burger G."/>
            <person name="Gray M.W."/>
            <person name="Holland P.W.H."/>
            <person name="King N."/>
            <person name="Lang F.B.F."/>
            <person name="Roger A.J."/>
            <person name="Ruiz-Trillo I."/>
            <person name="Haas B."/>
            <person name="Nusbaum C."/>
            <person name="Birren B."/>
        </authorList>
    </citation>
    <scope>NUCLEOTIDE SEQUENCE [LARGE SCALE GENOMIC DNA]</scope>
    <source>
        <strain evidence="7 8">JP610</strain>
    </source>
</reference>
<dbReference type="PROSITE" id="PS50011">
    <property type="entry name" value="PROTEIN_KINASE_DOM"/>
    <property type="match status" value="1"/>
</dbReference>
<keyword evidence="5" id="KW-0067">ATP-binding</keyword>
<dbReference type="Pfam" id="PF00069">
    <property type="entry name" value="Pkinase"/>
    <property type="match status" value="1"/>
</dbReference>
<dbReference type="GO" id="GO:0005737">
    <property type="term" value="C:cytoplasm"/>
    <property type="evidence" value="ECO:0007669"/>
    <property type="project" value="TreeGrafter"/>
</dbReference>
<evidence type="ECO:0000256" key="4">
    <source>
        <dbReference type="ARBA" id="ARBA00022777"/>
    </source>
</evidence>
<feature type="domain" description="Protein kinase" evidence="6">
    <location>
        <begin position="1"/>
        <end position="119"/>
    </location>
</feature>
<dbReference type="AlphaFoldDB" id="A0A0L0FT80"/>
<accession>A0A0L0FT80</accession>
<dbReference type="InterPro" id="IPR000719">
    <property type="entry name" value="Prot_kinase_dom"/>
</dbReference>
<evidence type="ECO:0000313" key="8">
    <source>
        <dbReference type="Proteomes" id="UP000054560"/>
    </source>
</evidence>
<dbReference type="InterPro" id="IPR011009">
    <property type="entry name" value="Kinase-like_dom_sf"/>
</dbReference>
<dbReference type="PANTHER" id="PTHR24346">
    <property type="entry name" value="MAP/MICROTUBULE AFFINITY-REGULATING KINASE"/>
    <property type="match status" value="1"/>
</dbReference>
<keyword evidence="3" id="KW-0547">Nucleotide-binding</keyword>
<dbReference type="Gene3D" id="1.10.510.10">
    <property type="entry name" value="Transferase(Phosphotransferase) domain 1"/>
    <property type="match status" value="1"/>
</dbReference>
<dbReference type="OrthoDB" id="6513151at2759"/>
<dbReference type="STRING" id="667725.A0A0L0FT80"/>
<keyword evidence="8" id="KW-1185">Reference proteome</keyword>
<evidence type="ECO:0000313" key="7">
    <source>
        <dbReference type="EMBL" id="KNC79776.1"/>
    </source>
</evidence>
<dbReference type="GO" id="GO:0004674">
    <property type="term" value="F:protein serine/threonine kinase activity"/>
    <property type="evidence" value="ECO:0007669"/>
    <property type="project" value="UniProtKB-KW"/>
</dbReference>
<gene>
    <name evidence="7" type="ORF">SARC_07833</name>
</gene>
<dbReference type="SUPFAM" id="SSF56112">
    <property type="entry name" value="Protein kinase-like (PK-like)"/>
    <property type="match status" value="1"/>
</dbReference>
<dbReference type="SMART" id="SM00220">
    <property type="entry name" value="S_TKc"/>
    <property type="match status" value="1"/>
</dbReference>
<dbReference type="eggNOG" id="KOG0583">
    <property type="taxonomic scope" value="Eukaryota"/>
</dbReference>
<dbReference type="GO" id="GO:0005524">
    <property type="term" value="F:ATP binding"/>
    <property type="evidence" value="ECO:0007669"/>
    <property type="project" value="UniProtKB-KW"/>
</dbReference>
<sequence length="119" mass="13576">MMSTMQEKKSIILIMEHCSGGDLDSYRANSKHGFINEEKCRGFFNQIISGVDYLHKNFMTHRDIKPANIILDSKHTTPKLIDFGFTNIFDDKEKMKSFLGSPHFAAPELLTGTKYEGPM</sequence>
<protein>
    <recommendedName>
        <fullName evidence="6">Protein kinase domain-containing protein</fullName>
    </recommendedName>
</protein>
<evidence type="ECO:0000256" key="3">
    <source>
        <dbReference type="ARBA" id="ARBA00022741"/>
    </source>
</evidence>
<name>A0A0L0FT80_9EUKA</name>
<dbReference type="PROSITE" id="PS00108">
    <property type="entry name" value="PROTEIN_KINASE_ST"/>
    <property type="match status" value="1"/>
</dbReference>
<keyword evidence="4" id="KW-0418">Kinase</keyword>
<feature type="non-terminal residue" evidence="7">
    <location>
        <position position="119"/>
    </location>
</feature>
<dbReference type="GeneID" id="25908337"/>
<evidence type="ECO:0000256" key="5">
    <source>
        <dbReference type="ARBA" id="ARBA00022840"/>
    </source>
</evidence>
<dbReference type="RefSeq" id="XP_014153678.1">
    <property type="nucleotide sequence ID" value="XM_014298203.1"/>
</dbReference>